<gene>
    <name evidence="3" type="ORF">ABFZ84_08595</name>
</gene>
<name>A0ABV3Z538_9PROT</name>
<dbReference type="InterPro" id="IPR050194">
    <property type="entry name" value="Glycosyltransferase_grp1"/>
</dbReference>
<evidence type="ECO:0000259" key="1">
    <source>
        <dbReference type="Pfam" id="PF00534"/>
    </source>
</evidence>
<keyword evidence="3" id="KW-0328">Glycosyltransferase</keyword>
<dbReference type="InterPro" id="IPR001296">
    <property type="entry name" value="Glyco_trans_1"/>
</dbReference>
<evidence type="ECO:0000259" key="2">
    <source>
        <dbReference type="Pfam" id="PF13439"/>
    </source>
</evidence>
<proteinExistence type="predicted"/>
<feature type="domain" description="Glycosyltransferase subfamily 4-like N-terminal" evidence="2">
    <location>
        <begin position="90"/>
        <end position="200"/>
    </location>
</feature>
<keyword evidence="3" id="KW-0808">Transferase</keyword>
<dbReference type="Gene3D" id="3.20.20.370">
    <property type="entry name" value="Glycoside hydrolase/deacetylase"/>
    <property type="match status" value="1"/>
</dbReference>
<dbReference type="Pfam" id="PF00534">
    <property type="entry name" value="Glycos_transf_1"/>
    <property type="match status" value="1"/>
</dbReference>
<evidence type="ECO:0000313" key="3">
    <source>
        <dbReference type="EMBL" id="MEX6633608.1"/>
    </source>
</evidence>
<dbReference type="EC" id="2.4.-.-" evidence="3"/>
<accession>A0ABV3Z538</accession>
<dbReference type="SUPFAM" id="SSF53756">
    <property type="entry name" value="UDP-Glycosyltransferase/glycogen phosphorylase"/>
    <property type="match status" value="1"/>
</dbReference>
<dbReference type="GO" id="GO:0016757">
    <property type="term" value="F:glycosyltransferase activity"/>
    <property type="evidence" value="ECO:0007669"/>
    <property type="project" value="UniProtKB-KW"/>
</dbReference>
<dbReference type="EMBL" id="JBEHZE010000001">
    <property type="protein sequence ID" value="MEX6633608.1"/>
    <property type="molecule type" value="Genomic_DNA"/>
</dbReference>
<feature type="domain" description="Glycosyl transferase family 1" evidence="1">
    <location>
        <begin position="218"/>
        <end position="369"/>
    </location>
</feature>
<dbReference type="Gene3D" id="3.40.50.2000">
    <property type="entry name" value="Glycogen Phosphorylase B"/>
    <property type="match status" value="2"/>
</dbReference>
<protein>
    <submittedName>
        <fullName evidence="3">Glycosyltransferase</fullName>
        <ecNumber evidence="3">2.4.-.-</ecNumber>
    </submittedName>
</protein>
<comment type="caution">
    <text evidence="3">The sequence shown here is derived from an EMBL/GenBank/DDBJ whole genome shotgun (WGS) entry which is preliminary data.</text>
</comment>
<keyword evidence="4" id="KW-1185">Reference proteome</keyword>
<reference evidence="3 4" key="1">
    <citation type="submission" date="2024-05" db="EMBL/GenBank/DDBJ databases">
        <title>Three bacterial strains, DH-69, EH-24, and ECK-19 isolated from coastal sediments.</title>
        <authorList>
            <person name="Ye Y.-Q."/>
            <person name="Du Z.-J."/>
        </authorList>
    </citation>
    <scope>NUCLEOTIDE SEQUENCE [LARGE SCALE GENOMIC DNA]</scope>
    <source>
        <strain evidence="3 4">ECK-19</strain>
    </source>
</reference>
<dbReference type="RefSeq" id="WP_369313585.1">
    <property type="nucleotide sequence ID" value="NZ_JBEHZE010000001.1"/>
</dbReference>
<dbReference type="InterPro" id="IPR028098">
    <property type="entry name" value="Glyco_trans_4-like_N"/>
</dbReference>
<sequence>MRILLFSTLFPNAVSPSHGVFVENRMNAYRQKYDADVKVVAPVPWFPFRHQAFGAYAVSASVPFREVRNGIDILHPRYLIPPKIAMHVAPSALTRCLDKAVRDLRAEGWEFDFIDAHYFYPDGVAASRIAARYDKPFVITGRGTDINLLPSYSGPRRAIIEAASRADSIITVASALKDELERIGVAKPKVTVLRNGVDLKKFRPAEREVERRALGLSGLVLASVGHLIDRKGHDLVIEALQDIKDATLLIAGEGPERGSLEEKAIRLGVFSRVNFLGRIEHDELYRIYNAADILVLASSREGWPNVLLESLACGTPCVATNVWGSGEVITAPAAGQLAKGRSAKEIAEATNNLRKSMPTRQETRAYAEQYSWEETADGMHNIFSDLLEKSKSRAALQITPIKLASRTEKPKLIVTVDTEEQFDWNEFDNTTYLVNETSGIERFQNICESTGATPLYFLTWPLLDNAEMTKYFRSLKNTGVADCGIHLHQWATPPGDFSSEYFSYQQNLPREALRQKLKTMAEKFEATFGERATSHRAGRYGIGREDYAYLSEIGITHDFSPSASFDFHSSGGPDFSLMTNMPFEITDQAWKINVTPVCGARAILKTRKFLQQNVHENGFVHSDGGRRATFTRAMRLSPEGASLADLKALANHLIDDQTPVLSYSLHSTSLVVGGNDYARDAAAVDEILLQTEVFLRWFKDSLGGEILSLQDLEKLYENGSPT</sequence>
<organism evidence="3 4">
    <name type="scientific">Hyphococcus lacteus</name>
    <dbReference type="NCBI Taxonomy" id="3143536"/>
    <lineage>
        <taxon>Bacteria</taxon>
        <taxon>Pseudomonadati</taxon>
        <taxon>Pseudomonadota</taxon>
        <taxon>Alphaproteobacteria</taxon>
        <taxon>Parvularculales</taxon>
        <taxon>Parvularculaceae</taxon>
        <taxon>Hyphococcus</taxon>
    </lineage>
</organism>
<dbReference type="Pfam" id="PF13439">
    <property type="entry name" value="Glyco_transf_4"/>
    <property type="match status" value="1"/>
</dbReference>
<evidence type="ECO:0000313" key="4">
    <source>
        <dbReference type="Proteomes" id="UP001560685"/>
    </source>
</evidence>
<dbReference type="PANTHER" id="PTHR45947:SF15">
    <property type="entry name" value="TEICHURONIC ACID BIOSYNTHESIS GLYCOSYLTRANSFERASE TUAC-RELATED"/>
    <property type="match status" value="1"/>
</dbReference>
<dbReference type="Proteomes" id="UP001560685">
    <property type="component" value="Unassembled WGS sequence"/>
</dbReference>
<dbReference type="PANTHER" id="PTHR45947">
    <property type="entry name" value="SULFOQUINOVOSYL TRANSFERASE SQD2"/>
    <property type="match status" value="1"/>
</dbReference>
<dbReference type="CDD" id="cd03798">
    <property type="entry name" value="GT4_WlbH-like"/>
    <property type="match status" value="1"/>
</dbReference>